<protein>
    <submittedName>
        <fullName evidence="2">Uncharacterized protein</fullName>
    </submittedName>
</protein>
<feature type="transmembrane region" description="Helical" evidence="1">
    <location>
        <begin position="29"/>
        <end position="50"/>
    </location>
</feature>
<dbReference type="EMBL" id="FUYY01000007">
    <property type="protein sequence ID" value="SKB77377.1"/>
    <property type="molecule type" value="Genomic_DNA"/>
</dbReference>
<keyword evidence="1" id="KW-0812">Transmembrane</keyword>
<gene>
    <name evidence="2" type="ORF">SAMN05660776_2928</name>
</gene>
<evidence type="ECO:0000313" key="2">
    <source>
        <dbReference type="EMBL" id="SKB77377.1"/>
    </source>
</evidence>
<keyword evidence="3" id="KW-1185">Reference proteome</keyword>
<dbReference type="Proteomes" id="UP000190230">
    <property type="component" value="Unassembled WGS sequence"/>
</dbReference>
<evidence type="ECO:0000256" key="1">
    <source>
        <dbReference type="SAM" id="Phobius"/>
    </source>
</evidence>
<accession>A0A1T5E069</accession>
<reference evidence="3" key="1">
    <citation type="submission" date="2017-02" db="EMBL/GenBank/DDBJ databases">
        <authorList>
            <person name="Varghese N."/>
            <person name="Submissions S."/>
        </authorList>
    </citation>
    <scope>NUCLEOTIDE SEQUENCE [LARGE SCALE GENOMIC DNA]</scope>
    <source>
        <strain evidence="3">DSM 23405</strain>
    </source>
</reference>
<name>A0A1T5E069_9FLAO</name>
<evidence type="ECO:0000313" key="3">
    <source>
        <dbReference type="Proteomes" id="UP000190230"/>
    </source>
</evidence>
<dbReference type="AlphaFoldDB" id="A0A1T5E069"/>
<keyword evidence="1" id="KW-1133">Transmembrane helix</keyword>
<proteinExistence type="predicted"/>
<sequence length="79" mass="9097">MPFSSRRGLANIQFLISIKQIKKWLSSKLRLIIIGELPAKIMILIVFHLFCVLNRDKTAKGSYKPFLDLIDLGKNQIIK</sequence>
<organism evidence="2 3">
    <name type="scientific">Salegentibacter holothuriorum</name>
    <dbReference type="NCBI Taxonomy" id="241145"/>
    <lineage>
        <taxon>Bacteria</taxon>
        <taxon>Pseudomonadati</taxon>
        <taxon>Bacteroidota</taxon>
        <taxon>Flavobacteriia</taxon>
        <taxon>Flavobacteriales</taxon>
        <taxon>Flavobacteriaceae</taxon>
        <taxon>Salegentibacter</taxon>
    </lineage>
</organism>
<dbReference type="STRING" id="241145.SAMN05660776_2928"/>
<keyword evidence="1" id="KW-0472">Membrane</keyword>